<evidence type="ECO:0000313" key="1">
    <source>
        <dbReference type="EMBL" id="JAD41253.1"/>
    </source>
</evidence>
<reference evidence="1" key="2">
    <citation type="journal article" date="2015" name="Data Brief">
        <title>Shoot transcriptome of the giant reed, Arundo donax.</title>
        <authorList>
            <person name="Barrero R.A."/>
            <person name="Guerrero F.D."/>
            <person name="Moolhuijzen P."/>
            <person name="Goolsby J.A."/>
            <person name="Tidwell J."/>
            <person name="Bellgard S.E."/>
            <person name="Bellgard M.I."/>
        </authorList>
    </citation>
    <scope>NUCLEOTIDE SEQUENCE</scope>
    <source>
        <tissue evidence="1">Shoot tissue taken approximately 20 cm above the soil surface</tissue>
    </source>
</reference>
<accession>A0A0A8ZUA3</accession>
<name>A0A0A8ZUA3_ARUDO</name>
<sequence length="49" mass="5676">MRTCIHTAAALRVPFASFTFMYLKETRQCGFYSLFSKVQIHMPVSKESD</sequence>
<dbReference type="AlphaFoldDB" id="A0A0A8ZUA3"/>
<reference evidence="1" key="1">
    <citation type="submission" date="2014-09" db="EMBL/GenBank/DDBJ databases">
        <authorList>
            <person name="Magalhaes I.L.F."/>
            <person name="Oliveira U."/>
            <person name="Santos F.R."/>
            <person name="Vidigal T.H.D.A."/>
            <person name="Brescovit A.D."/>
            <person name="Santos A.J."/>
        </authorList>
    </citation>
    <scope>NUCLEOTIDE SEQUENCE</scope>
    <source>
        <tissue evidence="1">Shoot tissue taken approximately 20 cm above the soil surface</tissue>
    </source>
</reference>
<organism evidence="1">
    <name type="scientific">Arundo donax</name>
    <name type="common">Giant reed</name>
    <name type="synonym">Donax arundinaceus</name>
    <dbReference type="NCBI Taxonomy" id="35708"/>
    <lineage>
        <taxon>Eukaryota</taxon>
        <taxon>Viridiplantae</taxon>
        <taxon>Streptophyta</taxon>
        <taxon>Embryophyta</taxon>
        <taxon>Tracheophyta</taxon>
        <taxon>Spermatophyta</taxon>
        <taxon>Magnoliopsida</taxon>
        <taxon>Liliopsida</taxon>
        <taxon>Poales</taxon>
        <taxon>Poaceae</taxon>
        <taxon>PACMAD clade</taxon>
        <taxon>Arundinoideae</taxon>
        <taxon>Arundineae</taxon>
        <taxon>Arundo</taxon>
    </lineage>
</organism>
<proteinExistence type="predicted"/>
<dbReference type="EMBL" id="GBRH01256642">
    <property type="protein sequence ID" value="JAD41253.1"/>
    <property type="molecule type" value="Transcribed_RNA"/>
</dbReference>
<protein>
    <submittedName>
        <fullName evidence="1">Uncharacterized protein</fullName>
    </submittedName>
</protein>